<dbReference type="EMBL" id="BAAABM010000045">
    <property type="protein sequence ID" value="GAA0353292.1"/>
    <property type="molecule type" value="Genomic_DNA"/>
</dbReference>
<dbReference type="Gene3D" id="3.40.50.1820">
    <property type="entry name" value="alpha/beta hydrolase"/>
    <property type="match status" value="1"/>
</dbReference>
<dbReference type="PRINTS" id="PR00111">
    <property type="entry name" value="ABHYDROLASE"/>
</dbReference>
<keyword evidence="3" id="KW-1185">Reference proteome</keyword>
<feature type="domain" description="AB hydrolase-1" evidence="1">
    <location>
        <begin position="15"/>
        <end position="234"/>
    </location>
</feature>
<dbReference type="InterPro" id="IPR029058">
    <property type="entry name" value="AB_hydrolase_fold"/>
</dbReference>
<evidence type="ECO:0000313" key="2">
    <source>
        <dbReference type="EMBL" id="GAA0353292.1"/>
    </source>
</evidence>
<organism evidence="2 3">
    <name type="scientific">Actinoallomurus spadix</name>
    <dbReference type="NCBI Taxonomy" id="79912"/>
    <lineage>
        <taxon>Bacteria</taxon>
        <taxon>Bacillati</taxon>
        <taxon>Actinomycetota</taxon>
        <taxon>Actinomycetes</taxon>
        <taxon>Streptosporangiales</taxon>
        <taxon>Thermomonosporaceae</taxon>
        <taxon>Actinoallomurus</taxon>
    </lineage>
</organism>
<accession>A0ABN0X2G9</accession>
<comment type="caution">
    <text evidence="2">The sequence shown here is derived from an EMBL/GenBank/DDBJ whole genome shotgun (WGS) entry which is preliminary data.</text>
</comment>
<evidence type="ECO:0000259" key="1">
    <source>
        <dbReference type="Pfam" id="PF00561"/>
    </source>
</evidence>
<dbReference type="Pfam" id="PF00561">
    <property type="entry name" value="Abhydrolase_1"/>
    <property type="match status" value="1"/>
</dbReference>
<dbReference type="InterPro" id="IPR000073">
    <property type="entry name" value="AB_hydrolase_1"/>
</dbReference>
<dbReference type="RefSeq" id="WP_252807415.1">
    <property type="nucleotide sequence ID" value="NZ_BAAABM010000045.1"/>
</dbReference>
<protein>
    <recommendedName>
        <fullName evidence="1">AB hydrolase-1 domain-containing protein</fullName>
    </recommendedName>
</protein>
<sequence>MSELNHRLDGPEEAPVLVLGPSLGTTLDLWRPQLPALAGPWRTLRFDLPGHNGSPAIHGSIADFADAVAGLLDQLGIGRAAYAGVSLGGAIGTALALRHPDRLTSLALCCTSARFGDPGPWHERAARVRAVGLEPLTGMFLERWFTAGYAGPGVAAVRDMLRRIDPEGYAACCEALAAFDARDRLGDVALPTVVIAGAEDVATPLDHAEILAWGIPGAELVVVPGAHLAGLESPGPVTEALVRHLERTA</sequence>
<dbReference type="InterPro" id="IPR050471">
    <property type="entry name" value="AB_hydrolase"/>
</dbReference>
<dbReference type="PANTHER" id="PTHR43433:SF5">
    <property type="entry name" value="AB HYDROLASE-1 DOMAIN-CONTAINING PROTEIN"/>
    <property type="match status" value="1"/>
</dbReference>
<gene>
    <name evidence="2" type="ORF">GCM10010151_48570</name>
</gene>
<dbReference type="Proteomes" id="UP001501822">
    <property type="component" value="Unassembled WGS sequence"/>
</dbReference>
<name>A0ABN0X2G9_9ACTN</name>
<proteinExistence type="predicted"/>
<dbReference type="PANTHER" id="PTHR43433">
    <property type="entry name" value="HYDROLASE, ALPHA/BETA FOLD FAMILY PROTEIN"/>
    <property type="match status" value="1"/>
</dbReference>
<reference evidence="2 3" key="1">
    <citation type="journal article" date="2019" name="Int. J. Syst. Evol. Microbiol.">
        <title>The Global Catalogue of Microorganisms (GCM) 10K type strain sequencing project: providing services to taxonomists for standard genome sequencing and annotation.</title>
        <authorList>
            <consortium name="The Broad Institute Genomics Platform"/>
            <consortium name="The Broad Institute Genome Sequencing Center for Infectious Disease"/>
            <person name="Wu L."/>
            <person name="Ma J."/>
        </authorList>
    </citation>
    <scope>NUCLEOTIDE SEQUENCE [LARGE SCALE GENOMIC DNA]</scope>
    <source>
        <strain evidence="2 3">JCM 3146</strain>
    </source>
</reference>
<dbReference type="SUPFAM" id="SSF53474">
    <property type="entry name" value="alpha/beta-Hydrolases"/>
    <property type="match status" value="1"/>
</dbReference>
<evidence type="ECO:0000313" key="3">
    <source>
        <dbReference type="Proteomes" id="UP001501822"/>
    </source>
</evidence>